<evidence type="ECO:0000313" key="5">
    <source>
        <dbReference type="EMBL" id="MEK8051055.1"/>
    </source>
</evidence>
<dbReference type="SUPFAM" id="SSF52058">
    <property type="entry name" value="L domain-like"/>
    <property type="match status" value="1"/>
</dbReference>
<comment type="caution">
    <text evidence="5">The sequence shown here is derived from an EMBL/GenBank/DDBJ whole genome shotgun (WGS) entry which is preliminary data.</text>
</comment>
<dbReference type="GO" id="GO:0016301">
    <property type="term" value="F:kinase activity"/>
    <property type="evidence" value="ECO:0007669"/>
    <property type="project" value="UniProtKB-KW"/>
</dbReference>
<dbReference type="PROSITE" id="PS50011">
    <property type="entry name" value="PROTEIN_KINASE_DOM"/>
    <property type="match status" value="1"/>
</dbReference>
<organism evidence="5 6">
    <name type="scientific">Pseudaquabacterium inlustre</name>
    <dbReference type="NCBI Taxonomy" id="2984192"/>
    <lineage>
        <taxon>Bacteria</taxon>
        <taxon>Pseudomonadati</taxon>
        <taxon>Pseudomonadota</taxon>
        <taxon>Betaproteobacteria</taxon>
        <taxon>Burkholderiales</taxon>
        <taxon>Sphaerotilaceae</taxon>
        <taxon>Pseudaquabacterium</taxon>
    </lineage>
</organism>
<dbReference type="PANTHER" id="PTHR48051">
    <property type="match status" value="1"/>
</dbReference>
<sequence length="435" mass="45683">MPPPTAPPVATETLARLHDGTLTGATHLDLRHCGLTTLPLEVLALAGTLQVLDVSGNALTDLPGGLAACTRLHTLFASNNRFTHLPPVLGRLPALDTLGFKANQIEQVPAEALAPTLRWLILTDNRIAELPATLTRCTRLQKLMLAGNRLMRLPPGLAALQNLELIRLSANEFARVADALPDELLALPRLAWLAHGGNPYNQVLEARAPQADRAPHIAWSRLQLQGLLGEGASGHIHAALLDAEGAAQPVAVKLFKGAVTSDGLPASEMAASIAAGTHPHLVGELGQIDGHPEGRLGLVMRRVPPQCRALAGPPSMQSCSRDVYAPGLRLSARRAEGIAAAVASALGHLHGRGLAHGDLYAHNILVDGDDADGATCLLSDLGAASFLPADDPDRAAALRRLDWRAYAVLVDELAAHCDAPQALAPWHQQAAAHGA</sequence>
<feature type="binding site" evidence="3">
    <location>
        <position position="253"/>
    </location>
    <ligand>
        <name>ATP</name>
        <dbReference type="ChEBI" id="CHEBI:30616"/>
    </ligand>
</feature>
<dbReference type="SMART" id="SM00220">
    <property type="entry name" value="S_TKc"/>
    <property type="match status" value="1"/>
</dbReference>
<dbReference type="InterPro" id="IPR000719">
    <property type="entry name" value="Prot_kinase_dom"/>
</dbReference>
<dbReference type="Gene3D" id="3.30.200.20">
    <property type="entry name" value="Phosphorylase Kinase, domain 1"/>
    <property type="match status" value="1"/>
</dbReference>
<dbReference type="InterPro" id="IPR050216">
    <property type="entry name" value="LRR_domain-containing"/>
</dbReference>
<dbReference type="SUPFAM" id="SSF56112">
    <property type="entry name" value="Protein kinase-like (PK-like)"/>
    <property type="match status" value="1"/>
</dbReference>
<dbReference type="PANTHER" id="PTHR48051:SF1">
    <property type="entry name" value="RAS SUPPRESSOR PROTEIN 1"/>
    <property type="match status" value="1"/>
</dbReference>
<dbReference type="EMBL" id="JBBUTH010000007">
    <property type="protein sequence ID" value="MEK8051055.1"/>
    <property type="molecule type" value="Genomic_DNA"/>
</dbReference>
<dbReference type="InterPro" id="IPR001245">
    <property type="entry name" value="Ser-Thr/Tyr_kinase_cat_dom"/>
</dbReference>
<dbReference type="EC" id="2.7.-.-" evidence="5"/>
<feature type="domain" description="Protein kinase" evidence="4">
    <location>
        <begin position="222"/>
        <end position="435"/>
    </location>
</feature>
<dbReference type="PROSITE" id="PS00107">
    <property type="entry name" value="PROTEIN_KINASE_ATP"/>
    <property type="match status" value="1"/>
</dbReference>
<dbReference type="InterPro" id="IPR011009">
    <property type="entry name" value="Kinase-like_dom_sf"/>
</dbReference>
<dbReference type="InterPro" id="IPR003591">
    <property type="entry name" value="Leu-rich_rpt_typical-subtyp"/>
</dbReference>
<dbReference type="InterPro" id="IPR017441">
    <property type="entry name" value="Protein_kinase_ATP_BS"/>
</dbReference>
<evidence type="ECO:0000256" key="3">
    <source>
        <dbReference type="PROSITE-ProRule" id="PRU10141"/>
    </source>
</evidence>
<dbReference type="SMART" id="SM00369">
    <property type="entry name" value="LRR_TYP"/>
    <property type="match status" value="6"/>
</dbReference>
<evidence type="ECO:0000256" key="2">
    <source>
        <dbReference type="ARBA" id="ARBA00022737"/>
    </source>
</evidence>
<keyword evidence="3" id="KW-0067">ATP-binding</keyword>
<keyword evidence="3" id="KW-0547">Nucleotide-binding</keyword>
<proteinExistence type="predicted"/>
<reference evidence="5 6" key="1">
    <citation type="submission" date="2024-04" db="EMBL/GenBank/DDBJ databases">
        <title>Novel species of the genus Ideonella isolated from streams.</title>
        <authorList>
            <person name="Lu H."/>
        </authorList>
    </citation>
    <scope>NUCLEOTIDE SEQUENCE [LARGE SCALE GENOMIC DNA]</scope>
    <source>
        <strain evidence="5 6">DXS22W</strain>
    </source>
</reference>
<dbReference type="Gene3D" id="3.80.10.10">
    <property type="entry name" value="Ribonuclease Inhibitor"/>
    <property type="match status" value="2"/>
</dbReference>
<evidence type="ECO:0000256" key="1">
    <source>
        <dbReference type="ARBA" id="ARBA00022614"/>
    </source>
</evidence>
<keyword evidence="5" id="KW-0808">Transferase</keyword>
<name>A0ABU9CGS4_9BURK</name>
<gene>
    <name evidence="5" type="ORF">AACH10_12465</name>
</gene>
<keyword evidence="1" id="KW-0433">Leucine-rich repeat</keyword>
<dbReference type="InterPro" id="IPR032675">
    <property type="entry name" value="LRR_dom_sf"/>
</dbReference>
<keyword evidence="2" id="KW-0677">Repeat</keyword>
<dbReference type="Pfam" id="PF07714">
    <property type="entry name" value="PK_Tyr_Ser-Thr"/>
    <property type="match status" value="1"/>
</dbReference>
<accession>A0ABU9CGS4</accession>
<keyword evidence="5" id="KW-0418">Kinase</keyword>
<evidence type="ECO:0000313" key="6">
    <source>
        <dbReference type="Proteomes" id="UP001365405"/>
    </source>
</evidence>
<protein>
    <submittedName>
        <fullName evidence="5">Leucine-rich repeat-containing protein kinase family protein</fullName>
        <ecNumber evidence="5">2.7.-.-</ecNumber>
    </submittedName>
</protein>
<dbReference type="Gene3D" id="1.10.510.10">
    <property type="entry name" value="Transferase(Phosphotransferase) domain 1"/>
    <property type="match status" value="1"/>
</dbReference>
<dbReference type="RefSeq" id="WP_341410745.1">
    <property type="nucleotide sequence ID" value="NZ_JBBUTH010000007.1"/>
</dbReference>
<dbReference type="Proteomes" id="UP001365405">
    <property type="component" value="Unassembled WGS sequence"/>
</dbReference>
<evidence type="ECO:0000259" key="4">
    <source>
        <dbReference type="PROSITE" id="PS50011"/>
    </source>
</evidence>
<keyword evidence="6" id="KW-1185">Reference proteome</keyword>